<reference evidence="3 4" key="1">
    <citation type="submission" date="2015-12" db="EMBL/GenBank/DDBJ databases">
        <title>Draft genome sequence of Moniliophthora roreri, the causal agent of frosty pod rot of cacao.</title>
        <authorList>
            <person name="Aime M.C."/>
            <person name="Diaz-Valderrama J.R."/>
            <person name="Kijpornyongpan T."/>
            <person name="Phillips-Mora W."/>
        </authorList>
    </citation>
    <scope>NUCLEOTIDE SEQUENCE [LARGE SCALE GENOMIC DNA]</scope>
    <source>
        <strain evidence="3 4">MCA 2952</strain>
    </source>
</reference>
<organism evidence="3 4">
    <name type="scientific">Moniliophthora roreri</name>
    <name type="common">Frosty pod rot fungus</name>
    <name type="synonym">Monilia roreri</name>
    <dbReference type="NCBI Taxonomy" id="221103"/>
    <lineage>
        <taxon>Eukaryota</taxon>
        <taxon>Fungi</taxon>
        <taxon>Dikarya</taxon>
        <taxon>Basidiomycota</taxon>
        <taxon>Agaricomycotina</taxon>
        <taxon>Agaricomycetes</taxon>
        <taxon>Agaricomycetidae</taxon>
        <taxon>Agaricales</taxon>
        <taxon>Marasmiineae</taxon>
        <taxon>Marasmiaceae</taxon>
        <taxon>Moniliophthora</taxon>
    </lineage>
</organism>
<feature type="signal peptide" evidence="2">
    <location>
        <begin position="1"/>
        <end position="17"/>
    </location>
</feature>
<evidence type="ECO:0000313" key="4">
    <source>
        <dbReference type="Proteomes" id="UP000054988"/>
    </source>
</evidence>
<name>A0A0W0FE33_MONRR</name>
<dbReference type="PANTHER" id="PTHR35043:SF8">
    <property type="entry name" value="DUF4220 DOMAIN-CONTAINING PROTEIN"/>
    <property type="match status" value="1"/>
</dbReference>
<keyword evidence="1" id="KW-0472">Membrane</keyword>
<evidence type="ECO:0000256" key="1">
    <source>
        <dbReference type="SAM" id="Phobius"/>
    </source>
</evidence>
<comment type="caution">
    <text evidence="3">The sequence shown here is derived from an EMBL/GenBank/DDBJ whole genome shotgun (WGS) entry which is preliminary data.</text>
</comment>
<feature type="chain" id="PRO_5006901709" evidence="2">
    <location>
        <begin position="18"/>
        <end position="259"/>
    </location>
</feature>
<dbReference type="PANTHER" id="PTHR35043">
    <property type="entry name" value="TRANSCRIPTION FACTOR DOMAIN-CONTAINING PROTEIN"/>
    <property type="match status" value="1"/>
</dbReference>
<proteinExistence type="predicted"/>
<evidence type="ECO:0000313" key="3">
    <source>
        <dbReference type="EMBL" id="KTB34585.1"/>
    </source>
</evidence>
<feature type="transmembrane region" description="Helical" evidence="1">
    <location>
        <begin position="185"/>
        <end position="208"/>
    </location>
</feature>
<evidence type="ECO:0000256" key="2">
    <source>
        <dbReference type="SAM" id="SignalP"/>
    </source>
</evidence>
<dbReference type="EMBL" id="LATX01002058">
    <property type="protein sequence ID" value="KTB34585.1"/>
    <property type="molecule type" value="Genomic_DNA"/>
</dbReference>
<protein>
    <submittedName>
        <fullName evidence="3">Uncharacterized protein</fullName>
    </submittedName>
</protein>
<sequence>MILLYTLLRSLPPSMLATSTNASSLFDPVTMSNSANTDQSWKSENGTPKPSCLLEYFLQKEYITITEDEVKDKGYADFIAKSIALIQTTWFILQVAACAAEHLTITKLEIITVGFALLNFGTYIFWWNKPLQVQYPIRVTWQQQELDASQLKINDGGCMKAAQEGFTKTLEYICNHSFAGEGPLIIQLIYLPLWMSWSIIFTCIDLCFDGYVFKDVSSTRLEEDPLTLYITVYSIAAAFGVIHCIPWAFQFPTHAEQML</sequence>
<feature type="transmembrane region" description="Helical" evidence="1">
    <location>
        <begin position="108"/>
        <end position="126"/>
    </location>
</feature>
<feature type="transmembrane region" description="Helical" evidence="1">
    <location>
        <begin position="228"/>
        <end position="249"/>
    </location>
</feature>
<accession>A0A0W0FE33</accession>
<dbReference type="Proteomes" id="UP000054988">
    <property type="component" value="Unassembled WGS sequence"/>
</dbReference>
<dbReference type="AlphaFoldDB" id="A0A0W0FE33"/>
<gene>
    <name evidence="3" type="ORF">WG66_12827</name>
</gene>
<keyword evidence="1" id="KW-0812">Transmembrane</keyword>
<keyword evidence="2" id="KW-0732">Signal</keyword>
<keyword evidence="1" id="KW-1133">Transmembrane helix</keyword>